<evidence type="ECO:0000313" key="5">
    <source>
        <dbReference type="Proteomes" id="UP000799770"/>
    </source>
</evidence>
<feature type="domain" description="RING-type" evidence="3">
    <location>
        <begin position="230"/>
        <end position="280"/>
    </location>
</feature>
<keyword evidence="5" id="KW-1185">Reference proteome</keyword>
<protein>
    <recommendedName>
        <fullName evidence="3">RING-type domain-containing protein</fullName>
    </recommendedName>
</protein>
<dbReference type="InterPro" id="IPR001841">
    <property type="entry name" value="Znf_RING"/>
</dbReference>
<organism evidence="4 5">
    <name type="scientific">Lophiotrema nucula</name>
    <dbReference type="NCBI Taxonomy" id="690887"/>
    <lineage>
        <taxon>Eukaryota</taxon>
        <taxon>Fungi</taxon>
        <taxon>Dikarya</taxon>
        <taxon>Ascomycota</taxon>
        <taxon>Pezizomycotina</taxon>
        <taxon>Dothideomycetes</taxon>
        <taxon>Pleosporomycetidae</taxon>
        <taxon>Pleosporales</taxon>
        <taxon>Lophiotremataceae</taxon>
        <taxon>Lophiotrema</taxon>
    </lineage>
</organism>
<accession>A0A6A5ZAN1</accession>
<keyword evidence="1" id="KW-0862">Zinc</keyword>
<dbReference type="GO" id="GO:0008270">
    <property type="term" value="F:zinc ion binding"/>
    <property type="evidence" value="ECO:0007669"/>
    <property type="project" value="UniProtKB-KW"/>
</dbReference>
<dbReference type="InterPro" id="IPR013083">
    <property type="entry name" value="Znf_RING/FYVE/PHD"/>
</dbReference>
<feature type="compositionally biased region" description="Basic residues" evidence="2">
    <location>
        <begin position="366"/>
        <end position="378"/>
    </location>
</feature>
<evidence type="ECO:0000259" key="3">
    <source>
        <dbReference type="PROSITE" id="PS50089"/>
    </source>
</evidence>
<feature type="region of interest" description="Disordered" evidence="2">
    <location>
        <begin position="308"/>
        <end position="336"/>
    </location>
</feature>
<feature type="region of interest" description="Disordered" evidence="2">
    <location>
        <begin position="21"/>
        <end position="62"/>
    </location>
</feature>
<proteinExistence type="predicted"/>
<dbReference type="PROSITE" id="PS50089">
    <property type="entry name" value="ZF_RING_2"/>
    <property type="match status" value="1"/>
</dbReference>
<dbReference type="Gene3D" id="3.30.40.10">
    <property type="entry name" value="Zinc/RING finger domain, C3HC4 (zinc finger)"/>
    <property type="match status" value="1"/>
</dbReference>
<feature type="compositionally biased region" description="Basic residues" evidence="2">
    <location>
        <begin position="180"/>
        <end position="190"/>
    </location>
</feature>
<feature type="region of interest" description="Disordered" evidence="2">
    <location>
        <begin position="174"/>
        <end position="201"/>
    </location>
</feature>
<feature type="compositionally biased region" description="Polar residues" evidence="2">
    <location>
        <begin position="379"/>
        <end position="388"/>
    </location>
</feature>
<dbReference type="AlphaFoldDB" id="A0A6A5ZAN1"/>
<dbReference type="OrthoDB" id="3800767at2759"/>
<gene>
    <name evidence="4" type="ORF">BDV96DRAFT_599011</name>
</gene>
<keyword evidence="1" id="KW-0863">Zinc-finger</keyword>
<feature type="compositionally biased region" description="Basic and acidic residues" evidence="2">
    <location>
        <begin position="308"/>
        <end position="325"/>
    </location>
</feature>
<feature type="region of interest" description="Disordered" evidence="2">
    <location>
        <begin position="357"/>
        <end position="388"/>
    </location>
</feature>
<dbReference type="Proteomes" id="UP000799770">
    <property type="component" value="Unassembled WGS sequence"/>
</dbReference>
<reference evidence="4" key="1">
    <citation type="journal article" date="2020" name="Stud. Mycol.">
        <title>101 Dothideomycetes genomes: a test case for predicting lifestyles and emergence of pathogens.</title>
        <authorList>
            <person name="Haridas S."/>
            <person name="Albert R."/>
            <person name="Binder M."/>
            <person name="Bloem J."/>
            <person name="Labutti K."/>
            <person name="Salamov A."/>
            <person name="Andreopoulos B."/>
            <person name="Baker S."/>
            <person name="Barry K."/>
            <person name="Bills G."/>
            <person name="Bluhm B."/>
            <person name="Cannon C."/>
            <person name="Castanera R."/>
            <person name="Culley D."/>
            <person name="Daum C."/>
            <person name="Ezra D."/>
            <person name="Gonzalez J."/>
            <person name="Henrissat B."/>
            <person name="Kuo A."/>
            <person name="Liang C."/>
            <person name="Lipzen A."/>
            <person name="Lutzoni F."/>
            <person name="Magnuson J."/>
            <person name="Mondo S."/>
            <person name="Nolan M."/>
            <person name="Ohm R."/>
            <person name="Pangilinan J."/>
            <person name="Park H.-J."/>
            <person name="Ramirez L."/>
            <person name="Alfaro M."/>
            <person name="Sun H."/>
            <person name="Tritt A."/>
            <person name="Yoshinaga Y."/>
            <person name="Zwiers L.-H."/>
            <person name="Turgeon B."/>
            <person name="Goodwin S."/>
            <person name="Spatafora J."/>
            <person name="Crous P."/>
            <person name="Grigoriev I."/>
        </authorList>
    </citation>
    <scope>NUCLEOTIDE SEQUENCE</scope>
    <source>
        <strain evidence="4">CBS 627.86</strain>
    </source>
</reference>
<feature type="compositionally biased region" description="Acidic residues" evidence="2">
    <location>
        <begin position="117"/>
        <end position="129"/>
    </location>
</feature>
<feature type="region of interest" description="Disordered" evidence="2">
    <location>
        <begin position="86"/>
        <end position="136"/>
    </location>
</feature>
<dbReference type="SUPFAM" id="SSF57850">
    <property type="entry name" value="RING/U-box"/>
    <property type="match status" value="1"/>
</dbReference>
<name>A0A6A5ZAN1_9PLEO</name>
<keyword evidence="1" id="KW-0479">Metal-binding</keyword>
<evidence type="ECO:0000256" key="1">
    <source>
        <dbReference type="PROSITE-ProRule" id="PRU00175"/>
    </source>
</evidence>
<evidence type="ECO:0000313" key="4">
    <source>
        <dbReference type="EMBL" id="KAF2116276.1"/>
    </source>
</evidence>
<sequence length="388" mass="43936">MPNPRVPTVVPFDQFADRLYPRTHRRRRISEAISSPEPAQRARAGTRRADSDGESEPGSAARSLMEALEGLQPLIQEDVTRLGNRSYSYLPDNGRQGSIDGSDDEYGEMFAAADPSETPEDGYEADEEHGDPSSQERDLRAAAFNAMASFDDLPTIRPTESYEDLADLYEADTERETLQRARRRSARRTRSTPARSHAAGSPTSFTDFINNHLRVLFPLHPVYPSPKEVCSMCHEGFNENHAPVLIHGLKTCHAHVFGYSCLRKWFTSGMANSNKCPLCRTVWFKLRRFEMRQVMRVGLEITQAEEAAGRAEDEAIRRQEEEMREQRRRQRLSLAGSQRSRQSVGWMEWTGNGLKGAGRWGPGRRVITHGRFPRHASHPQRNTQASSL</sequence>
<evidence type="ECO:0000256" key="2">
    <source>
        <dbReference type="SAM" id="MobiDB-lite"/>
    </source>
</evidence>
<dbReference type="EMBL" id="ML977321">
    <property type="protein sequence ID" value="KAF2116276.1"/>
    <property type="molecule type" value="Genomic_DNA"/>
</dbReference>